<comment type="similarity">
    <text evidence="2 7">Belongs to the ExbD/TolR family.</text>
</comment>
<dbReference type="InterPro" id="IPR003400">
    <property type="entry name" value="ExbD"/>
</dbReference>
<keyword evidence="4 7" id="KW-0812">Transmembrane</keyword>
<dbReference type="AlphaFoldDB" id="A0A517QYJ1"/>
<keyword evidence="6 8" id="KW-0472">Membrane</keyword>
<protein>
    <submittedName>
        <fullName evidence="9">Biopolymer transport protein ExbD</fullName>
    </submittedName>
</protein>
<organism evidence="9 10">
    <name type="scientific">Stratiformator vulcanicus</name>
    <dbReference type="NCBI Taxonomy" id="2527980"/>
    <lineage>
        <taxon>Bacteria</taxon>
        <taxon>Pseudomonadati</taxon>
        <taxon>Planctomycetota</taxon>
        <taxon>Planctomycetia</taxon>
        <taxon>Planctomycetales</taxon>
        <taxon>Planctomycetaceae</taxon>
        <taxon>Stratiformator</taxon>
    </lineage>
</organism>
<keyword evidence="7" id="KW-0813">Transport</keyword>
<dbReference type="Gene3D" id="3.30.420.270">
    <property type="match status" value="1"/>
</dbReference>
<evidence type="ECO:0000313" key="10">
    <source>
        <dbReference type="Proteomes" id="UP000317318"/>
    </source>
</evidence>
<evidence type="ECO:0000256" key="3">
    <source>
        <dbReference type="ARBA" id="ARBA00022475"/>
    </source>
</evidence>
<dbReference type="PANTHER" id="PTHR30558:SF3">
    <property type="entry name" value="BIOPOLYMER TRANSPORT PROTEIN EXBD-RELATED"/>
    <property type="match status" value="1"/>
</dbReference>
<sequence length="142" mass="15169">MPLKTAGIEEPTLNLTPMIDIVFLLIIFFMVGSQFTDEERRVEIRLPSTSETIALTALPDPITVGISSSGSVSLDGEAIDSETLAQRLAAARENYPGQAVVLRGDGEVPYQSVIDVLGASKSAGIENISLALKIRPPDSESR</sequence>
<dbReference type="GO" id="GO:0022857">
    <property type="term" value="F:transmembrane transporter activity"/>
    <property type="evidence" value="ECO:0007669"/>
    <property type="project" value="InterPro"/>
</dbReference>
<dbReference type="KEGG" id="svp:Pan189_10740"/>
<feature type="transmembrane region" description="Helical" evidence="8">
    <location>
        <begin position="12"/>
        <end position="31"/>
    </location>
</feature>
<keyword evidence="7" id="KW-0653">Protein transport</keyword>
<evidence type="ECO:0000256" key="4">
    <source>
        <dbReference type="ARBA" id="ARBA00022692"/>
    </source>
</evidence>
<evidence type="ECO:0000256" key="1">
    <source>
        <dbReference type="ARBA" id="ARBA00004162"/>
    </source>
</evidence>
<name>A0A517QYJ1_9PLAN</name>
<evidence type="ECO:0000313" key="9">
    <source>
        <dbReference type="EMBL" id="QDT36711.1"/>
    </source>
</evidence>
<dbReference type="OrthoDB" id="9793581at2"/>
<accession>A0A517QYJ1</accession>
<evidence type="ECO:0000256" key="8">
    <source>
        <dbReference type="SAM" id="Phobius"/>
    </source>
</evidence>
<evidence type="ECO:0000256" key="7">
    <source>
        <dbReference type="RuleBase" id="RU003879"/>
    </source>
</evidence>
<keyword evidence="3" id="KW-1003">Cell membrane</keyword>
<dbReference type="GO" id="GO:0005886">
    <property type="term" value="C:plasma membrane"/>
    <property type="evidence" value="ECO:0007669"/>
    <property type="project" value="UniProtKB-SubCell"/>
</dbReference>
<dbReference type="RefSeq" id="WP_145362894.1">
    <property type="nucleotide sequence ID" value="NZ_CP036268.1"/>
</dbReference>
<reference evidence="9 10" key="1">
    <citation type="submission" date="2019-02" db="EMBL/GenBank/DDBJ databases">
        <title>Deep-cultivation of Planctomycetes and their phenomic and genomic characterization uncovers novel biology.</title>
        <authorList>
            <person name="Wiegand S."/>
            <person name="Jogler M."/>
            <person name="Boedeker C."/>
            <person name="Pinto D."/>
            <person name="Vollmers J."/>
            <person name="Rivas-Marin E."/>
            <person name="Kohn T."/>
            <person name="Peeters S.H."/>
            <person name="Heuer A."/>
            <person name="Rast P."/>
            <person name="Oberbeckmann S."/>
            <person name="Bunk B."/>
            <person name="Jeske O."/>
            <person name="Meyerdierks A."/>
            <person name="Storesund J.E."/>
            <person name="Kallscheuer N."/>
            <person name="Luecker S."/>
            <person name="Lage O.M."/>
            <person name="Pohl T."/>
            <person name="Merkel B.J."/>
            <person name="Hornburger P."/>
            <person name="Mueller R.-W."/>
            <person name="Bruemmer F."/>
            <person name="Labrenz M."/>
            <person name="Spormann A.M."/>
            <person name="Op den Camp H."/>
            <person name="Overmann J."/>
            <person name="Amann R."/>
            <person name="Jetten M.S.M."/>
            <person name="Mascher T."/>
            <person name="Medema M.H."/>
            <person name="Devos D.P."/>
            <person name="Kaster A.-K."/>
            <person name="Ovreas L."/>
            <person name="Rohde M."/>
            <person name="Galperin M.Y."/>
            <person name="Jogler C."/>
        </authorList>
    </citation>
    <scope>NUCLEOTIDE SEQUENCE [LARGE SCALE GENOMIC DNA]</scope>
    <source>
        <strain evidence="9 10">Pan189</strain>
    </source>
</reference>
<proteinExistence type="inferred from homology"/>
<keyword evidence="10" id="KW-1185">Reference proteome</keyword>
<keyword evidence="5 8" id="KW-1133">Transmembrane helix</keyword>
<evidence type="ECO:0000256" key="6">
    <source>
        <dbReference type="ARBA" id="ARBA00023136"/>
    </source>
</evidence>
<comment type="subcellular location">
    <subcellularLocation>
        <location evidence="1">Cell membrane</location>
        <topology evidence="1">Single-pass membrane protein</topology>
    </subcellularLocation>
    <subcellularLocation>
        <location evidence="7">Cell membrane</location>
        <topology evidence="7">Single-pass type II membrane protein</topology>
    </subcellularLocation>
</comment>
<evidence type="ECO:0000256" key="2">
    <source>
        <dbReference type="ARBA" id="ARBA00005811"/>
    </source>
</evidence>
<evidence type="ECO:0000256" key="5">
    <source>
        <dbReference type="ARBA" id="ARBA00022989"/>
    </source>
</evidence>
<dbReference type="Proteomes" id="UP000317318">
    <property type="component" value="Chromosome"/>
</dbReference>
<gene>
    <name evidence="9" type="primary">exbD_1</name>
    <name evidence="9" type="ORF">Pan189_10740</name>
</gene>
<dbReference type="Pfam" id="PF02472">
    <property type="entry name" value="ExbD"/>
    <property type="match status" value="1"/>
</dbReference>
<dbReference type="EMBL" id="CP036268">
    <property type="protein sequence ID" value="QDT36711.1"/>
    <property type="molecule type" value="Genomic_DNA"/>
</dbReference>
<dbReference type="GO" id="GO:0015031">
    <property type="term" value="P:protein transport"/>
    <property type="evidence" value="ECO:0007669"/>
    <property type="project" value="UniProtKB-KW"/>
</dbReference>
<dbReference type="PANTHER" id="PTHR30558">
    <property type="entry name" value="EXBD MEMBRANE COMPONENT OF PMF-DRIVEN MACROMOLECULE IMPORT SYSTEM"/>
    <property type="match status" value="1"/>
</dbReference>